<feature type="transmembrane region" description="Helical" evidence="7">
    <location>
        <begin position="206"/>
        <end position="225"/>
    </location>
</feature>
<dbReference type="EMBL" id="GBRH01264296">
    <property type="protein sequence ID" value="JAD33599.1"/>
    <property type="molecule type" value="Transcribed_RNA"/>
</dbReference>
<keyword evidence="2" id="KW-0813">Transport</keyword>
<feature type="transmembrane region" description="Helical" evidence="7">
    <location>
        <begin position="12"/>
        <end position="34"/>
    </location>
</feature>
<comment type="subcellular location">
    <subcellularLocation>
        <location evidence="1">Membrane</location>
        <topology evidence="1">Multi-pass membrane protein</topology>
    </subcellularLocation>
</comment>
<feature type="transmembrane region" description="Helical" evidence="7">
    <location>
        <begin position="46"/>
        <end position="67"/>
    </location>
</feature>
<sequence>MKDLAVEAKAVITIPSFQIIVAQGVTGSFPWSALSFAPMWLELMGFTHTGTGILMITFAVASSLGGVLGGKMGDYLARSSPNSGRIILSQISSASAVPLAGLLLLGLPDDPSTGFLHGFVMFVVGLSISWNAPATNNPIFAEIVPERSRTSIYALDRSFESVLASFAPPVVGYLAEHAYGYNPIKDGVGVSNVSRDRVNAAALAKALYTAIAVPMLLCCFIYSLLYRTYPRDRERARMDTLISSELQHLERTQGTRDYYQGEDVSVIDIRYGEEGLDADDDDDEKTLMRYEIEQIRAIK</sequence>
<dbReference type="InterPro" id="IPR011701">
    <property type="entry name" value="MFS"/>
</dbReference>
<evidence type="ECO:0000256" key="4">
    <source>
        <dbReference type="ARBA" id="ARBA00022989"/>
    </source>
</evidence>
<dbReference type="InterPro" id="IPR036259">
    <property type="entry name" value="MFS_trans_sf"/>
</dbReference>
<dbReference type="GO" id="GO:0016020">
    <property type="term" value="C:membrane"/>
    <property type="evidence" value="ECO:0007669"/>
    <property type="project" value="UniProtKB-SubCell"/>
</dbReference>
<feature type="transmembrane region" description="Helical" evidence="7">
    <location>
        <begin position="114"/>
        <end position="132"/>
    </location>
</feature>
<organism evidence="8">
    <name type="scientific">Arundo donax</name>
    <name type="common">Giant reed</name>
    <name type="synonym">Donax arundinaceus</name>
    <dbReference type="NCBI Taxonomy" id="35708"/>
    <lineage>
        <taxon>Eukaryota</taxon>
        <taxon>Viridiplantae</taxon>
        <taxon>Streptophyta</taxon>
        <taxon>Embryophyta</taxon>
        <taxon>Tracheophyta</taxon>
        <taxon>Spermatophyta</taxon>
        <taxon>Magnoliopsida</taxon>
        <taxon>Liliopsida</taxon>
        <taxon>Poales</taxon>
        <taxon>Poaceae</taxon>
        <taxon>PACMAD clade</taxon>
        <taxon>Arundinoideae</taxon>
        <taxon>Arundineae</taxon>
        <taxon>Arundo</taxon>
    </lineage>
</organism>
<evidence type="ECO:0000256" key="1">
    <source>
        <dbReference type="ARBA" id="ARBA00004141"/>
    </source>
</evidence>
<protein>
    <recommendedName>
        <fullName evidence="9">Major facilitator superfamily (MFS) profile domain-containing protein</fullName>
    </recommendedName>
</protein>
<keyword evidence="4 7" id="KW-1133">Transmembrane helix</keyword>
<dbReference type="Gene3D" id="1.20.1250.20">
    <property type="entry name" value="MFS general substrate transporter like domains"/>
    <property type="match status" value="1"/>
</dbReference>
<evidence type="ECO:0000256" key="6">
    <source>
        <dbReference type="ARBA" id="ARBA00024338"/>
    </source>
</evidence>
<dbReference type="GO" id="GO:0022857">
    <property type="term" value="F:transmembrane transporter activity"/>
    <property type="evidence" value="ECO:0007669"/>
    <property type="project" value="InterPro"/>
</dbReference>
<keyword evidence="3 7" id="KW-0812">Transmembrane</keyword>
<evidence type="ECO:0000256" key="2">
    <source>
        <dbReference type="ARBA" id="ARBA00022448"/>
    </source>
</evidence>
<name>A0A0A8Z2M7_ARUDO</name>
<evidence type="ECO:0000256" key="3">
    <source>
        <dbReference type="ARBA" id="ARBA00022692"/>
    </source>
</evidence>
<dbReference type="AlphaFoldDB" id="A0A0A8Z2M7"/>
<evidence type="ECO:0008006" key="9">
    <source>
        <dbReference type="Google" id="ProtNLM"/>
    </source>
</evidence>
<reference evidence="8" key="2">
    <citation type="journal article" date="2015" name="Data Brief">
        <title>Shoot transcriptome of the giant reed, Arundo donax.</title>
        <authorList>
            <person name="Barrero R.A."/>
            <person name="Guerrero F.D."/>
            <person name="Moolhuijzen P."/>
            <person name="Goolsby J.A."/>
            <person name="Tidwell J."/>
            <person name="Bellgard S.E."/>
            <person name="Bellgard M.I."/>
        </authorList>
    </citation>
    <scope>NUCLEOTIDE SEQUENCE</scope>
    <source>
        <tissue evidence="8">Shoot tissue taken approximately 20 cm above the soil surface</tissue>
    </source>
</reference>
<reference evidence="8" key="1">
    <citation type="submission" date="2014-09" db="EMBL/GenBank/DDBJ databases">
        <authorList>
            <person name="Magalhaes I.L.F."/>
            <person name="Oliveira U."/>
            <person name="Santos F.R."/>
            <person name="Vidigal T.H.D.A."/>
            <person name="Brescovit A.D."/>
            <person name="Santos A.J."/>
        </authorList>
    </citation>
    <scope>NUCLEOTIDE SEQUENCE</scope>
    <source>
        <tissue evidence="8">Shoot tissue taken approximately 20 cm above the soil surface</tissue>
    </source>
</reference>
<feature type="transmembrane region" description="Helical" evidence="7">
    <location>
        <begin position="87"/>
        <end position="107"/>
    </location>
</feature>
<keyword evidence="5 7" id="KW-0472">Membrane</keyword>
<accession>A0A0A8Z2M7</accession>
<dbReference type="PANTHER" id="PTHR23505">
    <property type="entry name" value="SPINSTER"/>
    <property type="match status" value="1"/>
</dbReference>
<dbReference type="PANTHER" id="PTHR23505:SF74">
    <property type="entry name" value="OS08G0409900 PROTEIN"/>
    <property type="match status" value="1"/>
</dbReference>
<evidence type="ECO:0000313" key="8">
    <source>
        <dbReference type="EMBL" id="JAD33599.1"/>
    </source>
</evidence>
<evidence type="ECO:0000256" key="5">
    <source>
        <dbReference type="ARBA" id="ARBA00023136"/>
    </source>
</evidence>
<dbReference type="Pfam" id="PF07690">
    <property type="entry name" value="MFS_1"/>
    <property type="match status" value="1"/>
</dbReference>
<comment type="similarity">
    <text evidence="6">Belongs to the major facilitator superfamily. Spinster (TC 2.A.1.49) family.</text>
</comment>
<evidence type="ECO:0000256" key="7">
    <source>
        <dbReference type="SAM" id="Phobius"/>
    </source>
</evidence>
<dbReference type="SUPFAM" id="SSF103473">
    <property type="entry name" value="MFS general substrate transporter"/>
    <property type="match status" value="1"/>
</dbReference>
<proteinExistence type="inferred from homology"/>
<dbReference type="InterPro" id="IPR044770">
    <property type="entry name" value="MFS_spinster-like"/>
</dbReference>